<reference evidence="2" key="1">
    <citation type="submission" date="2023-07" db="EMBL/GenBank/DDBJ databases">
        <authorList>
            <person name="Kim M."/>
        </authorList>
    </citation>
    <scope>NUCLEOTIDE SEQUENCE</scope>
    <source>
        <strain evidence="2">BIUV-7</strain>
    </source>
</reference>
<accession>A0ABT8Y3M1</accession>
<gene>
    <name evidence="2" type="ORF">Q4F19_00785</name>
</gene>
<dbReference type="Proteomes" id="UP001169764">
    <property type="component" value="Unassembled WGS sequence"/>
</dbReference>
<proteinExistence type="predicted"/>
<dbReference type="EMBL" id="JAUOTP010000001">
    <property type="protein sequence ID" value="MDO6412907.1"/>
    <property type="molecule type" value="Genomic_DNA"/>
</dbReference>
<dbReference type="InterPro" id="IPR035901">
    <property type="entry name" value="GIY-YIG_endonuc_sf"/>
</dbReference>
<evidence type="ECO:0000313" key="2">
    <source>
        <dbReference type="EMBL" id="MDO6412907.1"/>
    </source>
</evidence>
<name>A0ABT8Y3M1_9SPHN</name>
<comment type="caution">
    <text evidence="2">The sequence shown here is derived from an EMBL/GenBank/DDBJ whole genome shotgun (WGS) entry which is preliminary data.</text>
</comment>
<organism evidence="2 3">
    <name type="scientific">Sphingomonas natans</name>
    <dbReference type="NCBI Taxonomy" id="3063330"/>
    <lineage>
        <taxon>Bacteria</taxon>
        <taxon>Pseudomonadati</taxon>
        <taxon>Pseudomonadota</taxon>
        <taxon>Alphaproteobacteria</taxon>
        <taxon>Sphingomonadales</taxon>
        <taxon>Sphingomonadaceae</taxon>
        <taxon>Sphingomonas</taxon>
    </lineage>
</organism>
<sequence>MIPGFTAERLPVELVWSERFVTRIEAREAEKRLKGWSQAKKMALIRGDWDQVSWLARGKKDGPSTSSGRTVVRANPTPSLQPYLMPLRGFSAYQI</sequence>
<protein>
    <submittedName>
        <fullName evidence="2">Uncharacterized protein</fullName>
    </submittedName>
</protein>
<feature type="region of interest" description="Disordered" evidence="1">
    <location>
        <begin position="57"/>
        <end position="77"/>
    </location>
</feature>
<dbReference type="Gene3D" id="3.40.1440.10">
    <property type="entry name" value="GIY-YIG endonuclease"/>
    <property type="match status" value="1"/>
</dbReference>
<evidence type="ECO:0000313" key="3">
    <source>
        <dbReference type="Proteomes" id="UP001169764"/>
    </source>
</evidence>
<evidence type="ECO:0000256" key="1">
    <source>
        <dbReference type="SAM" id="MobiDB-lite"/>
    </source>
</evidence>
<keyword evidence="3" id="KW-1185">Reference proteome</keyword>
<dbReference type="RefSeq" id="WP_303539239.1">
    <property type="nucleotide sequence ID" value="NZ_JAUOTP010000001.1"/>
</dbReference>